<evidence type="ECO:0000313" key="5">
    <source>
        <dbReference type="Proteomes" id="UP000191500"/>
    </source>
</evidence>
<keyword evidence="5" id="KW-1185">Reference proteome</keyword>
<proteinExistence type="predicted"/>
<dbReference type="InterPro" id="IPR005197">
    <property type="entry name" value="Glyco_hydro_71"/>
</dbReference>
<dbReference type="InterPro" id="IPR037460">
    <property type="entry name" value="SEST-like"/>
</dbReference>
<dbReference type="Proteomes" id="UP000191500">
    <property type="component" value="Unassembled WGS sequence"/>
</dbReference>
<evidence type="ECO:0000256" key="2">
    <source>
        <dbReference type="SAM" id="SignalP"/>
    </source>
</evidence>
<dbReference type="GO" id="GO:0051118">
    <property type="term" value="F:glucan endo-1,3-alpha-glucosidase activity"/>
    <property type="evidence" value="ECO:0007669"/>
    <property type="project" value="InterPro"/>
</dbReference>
<dbReference type="CDD" id="cd01823">
    <property type="entry name" value="SEST_like"/>
    <property type="match status" value="1"/>
</dbReference>
<sequence length="1315" mass="143858">MNWFAWLAMVVTFQVIHQADAKAVFAHFMVTNSENYTASDWQSDFKLAQDAHIDAFALNMAWEDKTNDASVAMAFTAAEAKGFRLFFSFDYAGNGPWDQDVVTSMIQKYSSSSSYFQYDGKPFVSTFEGPGNADDWVTIKAKTNCFFMPDWSSVGAKPAVALANGVADGLFSWSAWPWGNQTMDTYTDASYIQYLEGKPYMMAISPWFYTNLPGYNKNWLWNSGSLWHDRWQELYALDPMPEFVEIISWNDYGESHYIGPIRKNALAALDIGEAPFDFVTGYPHDGWRDMLPFLIDLYKTGKASMGNDLATFWYTPNPLDYCDVGGTTLNTASQLQIEYNPKETLEARIWVMSLFSSGNAAVLVNGESVEWDYIPDGSVGAAIRFGSVAAPIGMVQISLIVGDTMGQSPKTIDITTSCDGGFNNFNAWVGSVGGGSPYGDLYSTSVDIKDQKCVQGKGAYDFNGLCNFTCSYGYCPVGACTCEQMGVPLTKPNATGTIGFPAEGKDANYVGLCSFACNYGYCPSATCDKTEHAMPIPTVSDFLPPACVAGTGEGSVAGLCSYACNFGYCPINLCSCTKTGPLIQPPAQTEGAGEASPGNSKIYDNLCDFTCSRGYCPSGICISKDGVSIANMNYRYDDSEESKCTDANKKVIELELQYAVEMAQVSASNLETGVYLDAFFNGQGDTTFISDTKKTFQRIASLLAGNDPNFPLSLACDSNSVTDMCGDDYVAYMNNKNQRLTFCLPFFKDPILNSKLPQIWPTEDVLEDKSADLRKASRARSAVLVHEATHTKYGMLDKPFTRDIAYGFISCWKLARGTFDRGCWLEEARKAREAARKGKPPKAPKPGKQKKTPALECPVLGPDGKAIEGKCDAAGARKNAENYQLLAAGVYFTQRTRRAIPLPALPASTSATECVLAEDFIQWDDVNEDIPDVTGQAHFGDSFAAGMGTGKTPTAQKCRVGSNNFGQLLHDSFVDGFDYQNLACSGDTVAGLYDKLHGWQNPAVDSLATMTIGGNDLDFSNIVKHCLLRYYNSPLGWDAAWCSHYKSAAKKLMADTGPDGLQYKFTSIYLRIIGWAQQNPDFNLYIAGYPQFFNADTAQCNDVSFRYWGWDKTDHTDVWLTTSLRTEMNDLVKSLNKVIEAAVLDANKPVGRNVTHFVDVDPRFEGHRWCEPGVIEPDPSHMSTAFFLSGWPDIEEGATVATAADDSAELSVLQTSGSLPLPDGNTCNTTLGVDPDPVDVYWCDLASAVVSDPGGDIAKQVALANTALASGDFTAQDISWFLPTQQIKAFHPRSIGMGFYRDAILAVRQQVESGY</sequence>
<organism evidence="4 5">
    <name type="scientific">Penicillium coprophilum</name>
    <dbReference type="NCBI Taxonomy" id="36646"/>
    <lineage>
        <taxon>Eukaryota</taxon>
        <taxon>Fungi</taxon>
        <taxon>Dikarya</taxon>
        <taxon>Ascomycota</taxon>
        <taxon>Pezizomycotina</taxon>
        <taxon>Eurotiomycetes</taxon>
        <taxon>Eurotiomycetidae</taxon>
        <taxon>Eurotiales</taxon>
        <taxon>Aspergillaceae</taxon>
        <taxon>Penicillium</taxon>
    </lineage>
</organism>
<feature type="domain" description="SGNH hydrolase-type esterase" evidence="3">
    <location>
        <begin position="939"/>
        <end position="1068"/>
    </location>
</feature>
<reference evidence="5" key="1">
    <citation type="journal article" date="2017" name="Nat. Microbiol.">
        <title>Global analysis of biosynthetic gene clusters reveals vast potential of secondary metabolite production in Penicillium species.</title>
        <authorList>
            <person name="Nielsen J.C."/>
            <person name="Grijseels S."/>
            <person name="Prigent S."/>
            <person name="Ji B."/>
            <person name="Dainat J."/>
            <person name="Nielsen K.F."/>
            <person name="Frisvad J.C."/>
            <person name="Workman M."/>
            <person name="Nielsen J."/>
        </authorList>
    </citation>
    <scope>NUCLEOTIDE SEQUENCE [LARGE SCALE GENOMIC DNA]</scope>
    <source>
        <strain evidence="5">IBT 31321</strain>
    </source>
</reference>
<feature type="compositionally biased region" description="Basic residues" evidence="1">
    <location>
        <begin position="837"/>
        <end position="851"/>
    </location>
</feature>
<dbReference type="Gene3D" id="3.20.20.80">
    <property type="entry name" value="Glycosidases"/>
    <property type="match status" value="1"/>
</dbReference>
<dbReference type="SUPFAM" id="SSF52266">
    <property type="entry name" value="SGNH hydrolase"/>
    <property type="match status" value="1"/>
</dbReference>
<dbReference type="InterPro" id="IPR013830">
    <property type="entry name" value="SGNH_hydro"/>
</dbReference>
<dbReference type="STRING" id="36646.A0A1V6V6W0"/>
<dbReference type="InterPro" id="IPR024079">
    <property type="entry name" value="MetalloPept_cat_dom_sf"/>
</dbReference>
<dbReference type="PANTHER" id="PTHR37981:SF1">
    <property type="entry name" value="SGNH HYDROLASE-TYPE ESTERASE DOMAIN-CONTAINING PROTEIN"/>
    <property type="match status" value="1"/>
</dbReference>
<gene>
    <name evidence="4" type="ORF">PENCOP_c001G04599</name>
</gene>
<feature type="region of interest" description="Disordered" evidence="1">
    <location>
        <begin position="833"/>
        <end position="859"/>
    </location>
</feature>
<name>A0A1V6V6W0_9EURO</name>
<dbReference type="PANTHER" id="PTHR37981">
    <property type="entry name" value="LIPASE 2"/>
    <property type="match status" value="1"/>
</dbReference>
<dbReference type="GO" id="GO:0008237">
    <property type="term" value="F:metallopeptidase activity"/>
    <property type="evidence" value="ECO:0007669"/>
    <property type="project" value="InterPro"/>
</dbReference>
<evidence type="ECO:0000256" key="1">
    <source>
        <dbReference type="SAM" id="MobiDB-lite"/>
    </source>
</evidence>
<evidence type="ECO:0000259" key="3">
    <source>
        <dbReference type="Pfam" id="PF13472"/>
    </source>
</evidence>
<keyword evidence="2" id="KW-0732">Signal</keyword>
<dbReference type="GO" id="GO:0016788">
    <property type="term" value="F:hydrolase activity, acting on ester bonds"/>
    <property type="evidence" value="ECO:0007669"/>
    <property type="project" value="InterPro"/>
</dbReference>
<dbReference type="CDD" id="cd11577">
    <property type="entry name" value="GH71"/>
    <property type="match status" value="1"/>
</dbReference>
<accession>A0A1V6V6W0</accession>
<dbReference type="GO" id="GO:0006629">
    <property type="term" value="P:lipid metabolic process"/>
    <property type="evidence" value="ECO:0007669"/>
    <property type="project" value="TreeGrafter"/>
</dbReference>
<comment type="caution">
    <text evidence="4">The sequence shown here is derived from an EMBL/GenBank/DDBJ whole genome shotgun (WGS) entry which is preliminary data.</text>
</comment>
<dbReference type="Pfam" id="PF03659">
    <property type="entry name" value="Glyco_hydro_71"/>
    <property type="match status" value="1"/>
</dbReference>
<evidence type="ECO:0000313" key="4">
    <source>
        <dbReference type="EMBL" id="OQE46424.1"/>
    </source>
</evidence>
<protein>
    <recommendedName>
        <fullName evidence="3">SGNH hydrolase-type esterase domain-containing protein</fullName>
    </recommendedName>
</protein>
<dbReference type="Gene3D" id="3.40.390.10">
    <property type="entry name" value="Collagenase (Catalytic Domain)"/>
    <property type="match status" value="1"/>
</dbReference>
<dbReference type="EMBL" id="MDDG01000001">
    <property type="protein sequence ID" value="OQE46424.1"/>
    <property type="molecule type" value="Genomic_DNA"/>
</dbReference>
<feature type="chain" id="PRO_5012099306" description="SGNH hydrolase-type esterase domain-containing protein" evidence="2">
    <location>
        <begin position="22"/>
        <end position="1315"/>
    </location>
</feature>
<dbReference type="Pfam" id="PF13472">
    <property type="entry name" value="Lipase_GDSL_2"/>
    <property type="match status" value="1"/>
</dbReference>
<dbReference type="Gene3D" id="3.40.50.1110">
    <property type="entry name" value="SGNH hydrolase"/>
    <property type="match status" value="1"/>
</dbReference>
<dbReference type="SUPFAM" id="SSF55486">
    <property type="entry name" value="Metalloproteases ('zincins'), catalytic domain"/>
    <property type="match status" value="1"/>
</dbReference>
<feature type="signal peptide" evidence="2">
    <location>
        <begin position="1"/>
        <end position="21"/>
    </location>
</feature>
<dbReference type="InterPro" id="IPR036514">
    <property type="entry name" value="SGNH_hydro_sf"/>
</dbReference>